<keyword evidence="10" id="KW-1185">Reference proteome</keyword>
<dbReference type="InterPro" id="IPR000515">
    <property type="entry name" value="MetI-like"/>
</dbReference>
<organism evidence="9 10">
    <name type="scientific">Rossellomorea pakistanensis</name>
    <dbReference type="NCBI Taxonomy" id="992288"/>
    <lineage>
        <taxon>Bacteria</taxon>
        <taxon>Bacillati</taxon>
        <taxon>Bacillota</taxon>
        <taxon>Bacilli</taxon>
        <taxon>Bacillales</taxon>
        <taxon>Bacillaceae</taxon>
        <taxon>Rossellomorea</taxon>
    </lineage>
</organism>
<evidence type="ECO:0000256" key="5">
    <source>
        <dbReference type="ARBA" id="ARBA00022989"/>
    </source>
</evidence>
<keyword evidence="4 7" id="KW-0812">Transmembrane</keyword>
<feature type="transmembrane region" description="Helical" evidence="7">
    <location>
        <begin position="162"/>
        <end position="185"/>
    </location>
</feature>
<dbReference type="CDD" id="cd06261">
    <property type="entry name" value="TM_PBP2"/>
    <property type="match status" value="1"/>
</dbReference>
<accession>A0ABS2NHF2</accession>
<evidence type="ECO:0000313" key="9">
    <source>
        <dbReference type="EMBL" id="MBM7587286.1"/>
    </source>
</evidence>
<comment type="caution">
    <text evidence="9">The sequence shown here is derived from an EMBL/GenBank/DDBJ whole genome shotgun (WGS) entry which is preliminary data.</text>
</comment>
<dbReference type="Proteomes" id="UP001646157">
    <property type="component" value="Unassembled WGS sequence"/>
</dbReference>
<dbReference type="InterPro" id="IPR051393">
    <property type="entry name" value="ABC_transporter_permease"/>
</dbReference>
<evidence type="ECO:0000256" key="4">
    <source>
        <dbReference type="ARBA" id="ARBA00022692"/>
    </source>
</evidence>
<evidence type="ECO:0000256" key="3">
    <source>
        <dbReference type="ARBA" id="ARBA00022475"/>
    </source>
</evidence>
<feature type="transmembrane region" description="Helical" evidence="7">
    <location>
        <begin position="268"/>
        <end position="290"/>
    </location>
</feature>
<sequence>MPKKSRIKSAHTKRNRIVAYAFLLPNILGFSVFIFFPVIASFLMSFTSWNGFGQIEFIGLKNYIDLMKDPSFRISFLNSILFTLISVPITLFLSILLAVALNRGIRFVKFFRTAVFLPYVTATVAVAAVWQLIFNPSMGPINNVLQAIGIDNPPQWLSSPEWALVSVSIVYIWHSVGYYMILYLAGLQSIPDYLYEAAELDGAGPVAKFFNVTLPMLSPVIFFTTIIGIINSFKVFDLIYVLTGGGPGRSTHVLVYDIYNVAFKQFEYGYASAMAYVLFLLIIIIAYIQFKGQKKWVNY</sequence>
<feature type="transmembrane region" description="Helical" evidence="7">
    <location>
        <begin position="113"/>
        <end position="133"/>
    </location>
</feature>
<keyword evidence="9" id="KW-0762">Sugar transport</keyword>
<dbReference type="RefSeq" id="WP_205174480.1">
    <property type="nucleotide sequence ID" value="NZ_JAFBDZ010000004.1"/>
</dbReference>
<comment type="similarity">
    <text evidence="7">Belongs to the binding-protein-dependent transport system permease family.</text>
</comment>
<feature type="transmembrane region" description="Helical" evidence="7">
    <location>
        <begin position="20"/>
        <end position="44"/>
    </location>
</feature>
<dbReference type="PANTHER" id="PTHR30193">
    <property type="entry name" value="ABC TRANSPORTER PERMEASE PROTEIN"/>
    <property type="match status" value="1"/>
</dbReference>
<feature type="transmembrane region" description="Helical" evidence="7">
    <location>
        <begin position="206"/>
        <end position="230"/>
    </location>
</feature>
<feature type="transmembrane region" description="Helical" evidence="7">
    <location>
        <begin position="76"/>
        <end position="101"/>
    </location>
</feature>
<feature type="domain" description="ABC transmembrane type-1" evidence="8">
    <location>
        <begin position="76"/>
        <end position="289"/>
    </location>
</feature>
<gene>
    <name evidence="9" type="ORF">JOC86_003859</name>
</gene>
<dbReference type="EMBL" id="JAFBDZ010000004">
    <property type="protein sequence ID" value="MBM7587286.1"/>
    <property type="molecule type" value="Genomic_DNA"/>
</dbReference>
<evidence type="ECO:0000256" key="1">
    <source>
        <dbReference type="ARBA" id="ARBA00004651"/>
    </source>
</evidence>
<evidence type="ECO:0000259" key="8">
    <source>
        <dbReference type="PROSITE" id="PS50928"/>
    </source>
</evidence>
<dbReference type="SUPFAM" id="SSF160964">
    <property type="entry name" value="MalF N-terminal region-like"/>
    <property type="match status" value="1"/>
</dbReference>
<keyword evidence="6 7" id="KW-0472">Membrane</keyword>
<reference evidence="9 10" key="1">
    <citation type="submission" date="2021-01" db="EMBL/GenBank/DDBJ databases">
        <title>Genomic Encyclopedia of Type Strains, Phase IV (KMG-IV): sequencing the most valuable type-strain genomes for metagenomic binning, comparative biology and taxonomic classification.</title>
        <authorList>
            <person name="Goeker M."/>
        </authorList>
    </citation>
    <scope>NUCLEOTIDE SEQUENCE [LARGE SCALE GENOMIC DNA]</scope>
    <source>
        <strain evidence="9 10">DSM 24834</strain>
    </source>
</reference>
<dbReference type="PROSITE" id="PS50928">
    <property type="entry name" value="ABC_TM1"/>
    <property type="match status" value="1"/>
</dbReference>
<keyword evidence="2 7" id="KW-0813">Transport</keyword>
<dbReference type="Gene3D" id="1.10.3720.10">
    <property type="entry name" value="MetI-like"/>
    <property type="match status" value="1"/>
</dbReference>
<dbReference type="SUPFAM" id="SSF161098">
    <property type="entry name" value="MetI-like"/>
    <property type="match status" value="1"/>
</dbReference>
<evidence type="ECO:0000256" key="6">
    <source>
        <dbReference type="ARBA" id="ARBA00023136"/>
    </source>
</evidence>
<protein>
    <submittedName>
        <fullName evidence="9">Multiple sugar transport system permease protein</fullName>
    </submittedName>
</protein>
<evidence type="ECO:0000256" key="7">
    <source>
        <dbReference type="RuleBase" id="RU363032"/>
    </source>
</evidence>
<proteinExistence type="inferred from homology"/>
<evidence type="ECO:0000256" key="2">
    <source>
        <dbReference type="ARBA" id="ARBA00022448"/>
    </source>
</evidence>
<dbReference type="InterPro" id="IPR035906">
    <property type="entry name" value="MetI-like_sf"/>
</dbReference>
<name>A0ABS2NHF2_9BACI</name>
<dbReference type="Pfam" id="PF00528">
    <property type="entry name" value="BPD_transp_1"/>
    <property type="match status" value="1"/>
</dbReference>
<evidence type="ECO:0000313" key="10">
    <source>
        <dbReference type="Proteomes" id="UP001646157"/>
    </source>
</evidence>
<keyword evidence="3" id="KW-1003">Cell membrane</keyword>
<keyword evidence="5 7" id="KW-1133">Transmembrane helix</keyword>
<comment type="subcellular location">
    <subcellularLocation>
        <location evidence="1 7">Cell membrane</location>
        <topology evidence="1 7">Multi-pass membrane protein</topology>
    </subcellularLocation>
</comment>
<dbReference type="PANTHER" id="PTHR30193:SF37">
    <property type="entry name" value="INNER MEMBRANE ABC TRANSPORTER PERMEASE PROTEIN YCJO"/>
    <property type="match status" value="1"/>
</dbReference>